<dbReference type="InterPro" id="IPR007525">
    <property type="entry name" value="FrhB_FdhB_C"/>
</dbReference>
<feature type="domain" description="4Fe-4S ferredoxin-type" evidence="4">
    <location>
        <begin position="1"/>
        <end position="30"/>
    </location>
</feature>
<evidence type="ECO:0000256" key="1">
    <source>
        <dbReference type="ARBA" id="ARBA00022723"/>
    </source>
</evidence>
<dbReference type="GO" id="GO:0046872">
    <property type="term" value="F:metal ion binding"/>
    <property type="evidence" value="ECO:0007669"/>
    <property type="project" value="UniProtKB-KW"/>
</dbReference>
<sequence>MITITNKTDCCGCGACASRCVTSCITMAPDEEGFNYPLVDTDKCIHCGLCERVCPLLHKPQPHEILAVIGCKNKNEAVRFVSSSGGFFSLPAEKILGRQGTVFGAAFDDNWHVRHIAVTSGNAMNKLRGSKYVQSDISTTYQDAEKLLQAGHTVLFSGTPCQIGGLKGYLRKDYERLYTIDVVCHGVPSPKVYQKRLDEVTELSSSPVIKVNFRDKTPGWKRFNIVFQTENHIFATHKRRGPYMRLFLNNVSTRPSCSDCAFNNKHSLADLTIADYWGVNKHFPLFDDDKGVTLVLVNTEKGAGLFADCQSELECQQTDFKRGAEYNAALSQKMTPHPSRQLFFAELDHKSLSALANEILGTAEN</sequence>
<evidence type="ECO:0000313" key="6">
    <source>
        <dbReference type="EMBL" id="MTU04419.1"/>
    </source>
</evidence>
<dbReference type="Gene3D" id="3.30.70.20">
    <property type="match status" value="1"/>
</dbReference>
<organism evidence="5 8">
    <name type="scientific">Phascolarctobacterium faecium</name>
    <dbReference type="NCBI Taxonomy" id="33025"/>
    <lineage>
        <taxon>Bacteria</taxon>
        <taxon>Bacillati</taxon>
        <taxon>Bacillota</taxon>
        <taxon>Negativicutes</taxon>
        <taxon>Acidaminococcales</taxon>
        <taxon>Acidaminococcaceae</taxon>
        <taxon>Phascolarctobacterium</taxon>
    </lineage>
</organism>
<evidence type="ECO:0000259" key="4">
    <source>
        <dbReference type="PROSITE" id="PS51379"/>
    </source>
</evidence>
<evidence type="ECO:0000313" key="7">
    <source>
        <dbReference type="Proteomes" id="UP000443070"/>
    </source>
</evidence>
<protein>
    <submittedName>
        <fullName evidence="5">4Fe-4S dicluster domain-containing protein</fullName>
    </submittedName>
</protein>
<reference evidence="7 8" key="1">
    <citation type="journal article" date="2019" name="Nat. Med.">
        <title>A library of human gut bacterial isolates paired with longitudinal multiomics data enables mechanistic microbiome research.</title>
        <authorList>
            <person name="Poyet M."/>
            <person name="Groussin M."/>
            <person name="Gibbons S.M."/>
            <person name="Avila-Pacheco J."/>
            <person name="Jiang X."/>
            <person name="Kearney S.M."/>
            <person name="Perrotta A.R."/>
            <person name="Berdy B."/>
            <person name="Zhao S."/>
            <person name="Lieberman T.D."/>
            <person name="Swanson P.K."/>
            <person name="Smith M."/>
            <person name="Roesemann S."/>
            <person name="Alexander J.E."/>
            <person name="Rich S.A."/>
            <person name="Livny J."/>
            <person name="Vlamakis H."/>
            <person name="Clish C."/>
            <person name="Bullock K."/>
            <person name="Deik A."/>
            <person name="Scott J."/>
            <person name="Pierce K.A."/>
            <person name="Xavier R.J."/>
            <person name="Alm E.J."/>
        </authorList>
    </citation>
    <scope>NUCLEOTIDE SEQUENCE [LARGE SCALE GENOMIC DNA]</scope>
    <source>
        <strain evidence="5 8">BIOML-A13</strain>
        <strain evidence="6 7">BIOML-A3</strain>
    </source>
</reference>
<dbReference type="OrthoDB" id="430408at2"/>
<dbReference type="GO" id="GO:0051536">
    <property type="term" value="F:iron-sulfur cluster binding"/>
    <property type="evidence" value="ECO:0007669"/>
    <property type="project" value="UniProtKB-KW"/>
</dbReference>
<keyword evidence="2" id="KW-0408">Iron</keyword>
<dbReference type="Proteomes" id="UP000443070">
    <property type="component" value="Unassembled WGS sequence"/>
</dbReference>
<dbReference type="SUPFAM" id="SSF54862">
    <property type="entry name" value="4Fe-4S ferredoxins"/>
    <property type="match status" value="1"/>
</dbReference>
<dbReference type="Pfam" id="PF12838">
    <property type="entry name" value="Fer4_7"/>
    <property type="match status" value="1"/>
</dbReference>
<evidence type="ECO:0000313" key="8">
    <source>
        <dbReference type="Proteomes" id="UP000484547"/>
    </source>
</evidence>
<evidence type="ECO:0000256" key="2">
    <source>
        <dbReference type="ARBA" id="ARBA00023004"/>
    </source>
</evidence>
<dbReference type="RefSeq" id="WP_155164147.1">
    <property type="nucleotide sequence ID" value="NZ_WNBG01000006.1"/>
</dbReference>
<keyword evidence="3" id="KW-0411">Iron-sulfur</keyword>
<dbReference type="EMBL" id="WNBW01000006">
    <property type="protein sequence ID" value="MTU04419.1"/>
    <property type="molecule type" value="Genomic_DNA"/>
</dbReference>
<dbReference type="InterPro" id="IPR017896">
    <property type="entry name" value="4Fe4S_Fe-S-bd"/>
</dbReference>
<dbReference type="PANTHER" id="PTHR43193">
    <property type="match status" value="1"/>
</dbReference>
<gene>
    <name evidence="5" type="ORF">GMD11_08770</name>
    <name evidence="6" type="ORF">GMD18_08425</name>
</gene>
<dbReference type="EMBL" id="WNBM01000006">
    <property type="protein sequence ID" value="MTT76355.1"/>
    <property type="molecule type" value="Genomic_DNA"/>
</dbReference>
<proteinExistence type="predicted"/>
<keyword evidence="1" id="KW-0479">Metal-binding</keyword>
<feature type="domain" description="4Fe-4S ferredoxin-type" evidence="4">
    <location>
        <begin position="35"/>
        <end position="65"/>
    </location>
</feature>
<dbReference type="PROSITE" id="PS00198">
    <property type="entry name" value="4FE4S_FER_1"/>
    <property type="match status" value="1"/>
</dbReference>
<comment type="caution">
    <text evidence="5">The sequence shown here is derived from an EMBL/GenBank/DDBJ whole genome shotgun (WGS) entry which is preliminary data.</text>
</comment>
<dbReference type="Proteomes" id="UP000484547">
    <property type="component" value="Unassembled WGS sequence"/>
</dbReference>
<dbReference type="PROSITE" id="PS51379">
    <property type="entry name" value="4FE4S_FER_2"/>
    <property type="match status" value="2"/>
</dbReference>
<dbReference type="Pfam" id="PF04432">
    <property type="entry name" value="FrhB_FdhB_C"/>
    <property type="match status" value="1"/>
</dbReference>
<dbReference type="InterPro" id="IPR017900">
    <property type="entry name" value="4Fe4S_Fe_S_CS"/>
</dbReference>
<dbReference type="InterPro" id="IPR052977">
    <property type="entry name" value="Polyferredoxin-like_ET"/>
</dbReference>
<evidence type="ECO:0000313" key="5">
    <source>
        <dbReference type="EMBL" id="MTT76355.1"/>
    </source>
</evidence>
<dbReference type="AlphaFoldDB" id="A0A7X2XGM8"/>
<dbReference type="PANTHER" id="PTHR43193:SF2">
    <property type="entry name" value="POLYFERREDOXIN PROTEIN FWDF"/>
    <property type="match status" value="1"/>
</dbReference>
<name>A0A7X2XGM8_9FIRM</name>
<evidence type="ECO:0000256" key="3">
    <source>
        <dbReference type="ARBA" id="ARBA00023014"/>
    </source>
</evidence>
<accession>A0A7X2XGM8</accession>
<keyword evidence="7" id="KW-1185">Reference proteome</keyword>